<sequence length="321" mass="34413">MKPWARTAWSWFKRVAPWALAALVLTLVVRQARTVDWPAVWQALQQMPPGRLAAAAGLALLSHGLYASFDLIGRRLTGHRLSTLRTLGTAAISYAFNLNAGSLVGGFALRLRLYTRWGLSASTVAQIIAHSMATNWLGYLLVGGAVLLWAPPRLSAGWALPDPALRAIGLAMVLAALAYPVLCRFVRPRRLTWRGQSLKLASGPLAVWQLVAGGASWLLIGATVWSLFGGRIDYPTVLGALLLAALAGVLTHVPAGLGVLEAVFVATLGTRLPLVEVLATVLAYRAVYYLLPLALALPAYALSEAAARRHRPGSTRVPTQR</sequence>
<evidence type="ECO:0000256" key="4">
    <source>
        <dbReference type="ARBA" id="ARBA00022989"/>
    </source>
</evidence>
<dbReference type="Pfam" id="PF03706">
    <property type="entry name" value="LPG_synthase_TM"/>
    <property type="match status" value="1"/>
</dbReference>
<keyword evidence="3 6" id="KW-0812">Transmembrane</keyword>
<dbReference type="EMBL" id="VYGV01000016">
    <property type="protein sequence ID" value="NWF47008.1"/>
    <property type="molecule type" value="Genomic_DNA"/>
</dbReference>
<organism evidence="7 8">
    <name type="scientific">Hydrogenophaga aromaticivorans</name>
    <dbReference type="NCBI Taxonomy" id="2610898"/>
    <lineage>
        <taxon>Bacteria</taxon>
        <taxon>Pseudomonadati</taxon>
        <taxon>Pseudomonadota</taxon>
        <taxon>Betaproteobacteria</taxon>
        <taxon>Burkholderiales</taxon>
        <taxon>Comamonadaceae</taxon>
        <taxon>Hydrogenophaga</taxon>
    </lineage>
</organism>
<feature type="transmembrane region" description="Helical" evidence="6">
    <location>
        <begin position="207"/>
        <end position="228"/>
    </location>
</feature>
<comment type="caution">
    <text evidence="7">The sequence shown here is derived from an EMBL/GenBank/DDBJ whole genome shotgun (WGS) entry which is preliminary data.</text>
</comment>
<feature type="transmembrane region" description="Helical" evidence="6">
    <location>
        <begin position="50"/>
        <end position="72"/>
    </location>
</feature>
<feature type="transmembrane region" description="Helical" evidence="6">
    <location>
        <begin position="84"/>
        <end position="107"/>
    </location>
</feature>
<dbReference type="Proteomes" id="UP000545507">
    <property type="component" value="Unassembled WGS sequence"/>
</dbReference>
<keyword evidence="5 6" id="KW-0472">Membrane</keyword>
<proteinExistence type="predicted"/>
<evidence type="ECO:0000256" key="3">
    <source>
        <dbReference type="ARBA" id="ARBA00022692"/>
    </source>
</evidence>
<dbReference type="RefSeq" id="WP_177136914.1">
    <property type="nucleotide sequence ID" value="NZ_VYGV01000016.1"/>
</dbReference>
<feature type="transmembrane region" description="Helical" evidence="6">
    <location>
        <begin position="286"/>
        <end position="303"/>
    </location>
</feature>
<dbReference type="AlphaFoldDB" id="A0A7Y8KZC1"/>
<evidence type="ECO:0000256" key="6">
    <source>
        <dbReference type="SAM" id="Phobius"/>
    </source>
</evidence>
<feature type="transmembrane region" description="Helical" evidence="6">
    <location>
        <begin position="127"/>
        <end position="151"/>
    </location>
</feature>
<evidence type="ECO:0000256" key="1">
    <source>
        <dbReference type="ARBA" id="ARBA00004651"/>
    </source>
</evidence>
<feature type="transmembrane region" description="Helical" evidence="6">
    <location>
        <begin position="240"/>
        <end position="266"/>
    </location>
</feature>
<keyword evidence="2" id="KW-1003">Cell membrane</keyword>
<evidence type="ECO:0000313" key="7">
    <source>
        <dbReference type="EMBL" id="NWF47008.1"/>
    </source>
</evidence>
<protein>
    <submittedName>
        <fullName evidence="7">UPF0104 family protein</fullName>
    </submittedName>
</protein>
<reference evidence="7 8" key="1">
    <citation type="submission" date="2019-09" db="EMBL/GenBank/DDBJ databases">
        <title>Hydrogenophaga aromatica sp. nov., isolated from a para-xylene-degrading enrichment culture.</title>
        <authorList>
            <person name="Tancsics A."/>
            <person name="Banerjee S."/>
        </authorList>
    </citation>
    <scope>NUCLEOTIDE SEQUENCE [LARGE SCALE GENOMIC DNA]</scope>
    <source>
        <strain evidence="7 8">D2P1</strain>
    </source>
</reference>
<comment type="subcellular location">
    <subcellularLocation>
        <location evidence="1">Cell membrane</location>
        <topology evidence="1">Multi-pass membrane protein</topology>
    </subcellularLocation>
</comment>
<accession>A0A7Y8KZC1</accession>
<evidence type="ECO:0000256" key="5">
    <source>
        <dbReference type="ARBA" id="ARBA00023136"/>
    </source>
</evidence>
<keyword evidence="8" id="KW-1185">Reference proteome</keyword>
<feature type="transmembrane region" description="Helical" evidence="6">
    <location>
        <begin position="163"/>
        <end position="187"/>
    </location>
</feature>
<gene>
    <name evidence="7" type="ORF">F3K02_17365</name>
</gene>
<evidence type="ECO:0000313" key="8">
    <source>
        <dbReference type="Proteomes" id="UP000545507"/>
    </source>
</evidence>
<keyword evidence="4 6" id="KW-1133">Transmembrane helix</keyword>
<dbReference type="InterPro" id="IPR022791">
    <property type="entry name" value="L-PG_synthase/AglD"/>
</dbReference>
<name>A0A7Y8KZC1_9BURK</name>
<dbReference type="GO" id="GO:0005886">
    <property type="term" value="C:plasma membrane"/>
    <property type="evidence" value="ECO:0007669"/>
    <property type="project" value="UniProtKB-SubCell"/>
</dbReference>
<evidence type="ECO:0000256" key="2">
    <source>
        <dbReference type="ARBA" id="ARBA00022475"/>
    </source>
</evidence>